<evidence type="ECO:0000313" key="4">
    <source>
        <dbReference type="Proteomes" id="UP000678393"/>
    </source>
</evidence>
<dbReference type="PROSITE" id="PS51417">
    <property type="entry name" value="ARF"/>
    <property type="match status" value="1"/>
</dbReference>
<dbReference type="PROSITE" id="PS51419">
    <property type="entry name" value="RAB"/>
    <property type="match status" value="1"/>
</dbReference>
<reference evidence="3" key="1">
    <citation type="submission" date="2021-04" db="EMBL/GenBank/DDBJ databases">
        <authorList>
            <consortium name="Molecular Ecology Group"/>
        </authorList>
    </citation>
    <scope>NUCLEOTIDE SEQUENCE</scope>
</reference>
<evidence type="ECO:0000256" key="1">
    <source>
        <dbReference type="ARBA" id="ARBA00022741"/>
    </source>
</evidence>
<dbReference type="GO" id="GO:0003924">
    <property type="term" value="F:GTPase activity"/>
    <property type="evidence" value="ECO:0007669"/>
    <property type="project" value="InterPro"/>
</dbReference>
<dbReference type="PROSITE" id="PS51421">
    <property type="entry name" value="RAS"/>
    <property type="match status" value="1"/>
</dbReference>
<dbReference type="AlphaFoldDB" id="A0A8S3Z5Y0"/>
<feature type="non-terminal residue" evidence="3">
    <location>
        <position position="1"/>
    </location>
</feature>
<accession>A0A8S3Z5Y0</accession>
<evidence type="ECO:0000256" key="2">
    <source>
        <dbReference type="ARBA" id="ARBA00023134"/>
    </source>
</evidence>
<dbReference type="GO" id="GO:0005525">
    <property type="term" value="F:GTP binding"/>
    <property type="evidence" value="ECO:0007669"/>
    <property type="project" value="UniProtKB-KW"/>
</dbReference>
<keyword evidence="4" id="KW-1185">Reference proteome</keyword>
<dbReference type="Pfam" id="PF00071">
    <property type="entry name" value="Ras"/>
    <property type="match status" value="1"/>
</dbReference>
<organism evidence="3 4">
    <name type="scientific">Candidula unifasciata</name>
    <dbReference type="NCBI Taxonomy" id="100452"/>
    <lineage>
        <taxon>Eukaryota</taxon>
        <taxon>Metazoa</taxon>
        <taxon>Spiralia</taxon>
        <taxon>Lophotrochozoa</taxon>
        <taxon>Mollusca</taxon>
        <taxon>Gastropoda</taxon>
        <taxon>Heterobranchia</taxon>
        <taxon>Euthyneura</taxon>
        <taxon>Panpulmonata</taxon>
        <taxon>Eupulmonata</taxon>
        <taxon>Stylommatophora</taxon>
        <taxon>Helicina</taxon>
        <taxon>Helicoidea</taxon>
        <taxon>Geomitridae</taxon>
        <taxon>Candidula</taxon>
    </lineage>
</organism>
<dbReference type="NCBIfam" id="TIGR00231">
    <property type="entry name" value="small_GTP"/>
    <property type="match status" value="1"/>
</dbReference>
<keyword evidence="2" id="KW-0342">GTP-binding</keyword>
<evidence type="ECO:0000313" key="3">
    <source>
        <dbReference type="EMBL" id="CAG5122146.1"/>
    </source>
</evidence>
<dbReference type="FunFam" id="3.40.50.300:FF:001329">
    <property type="entry name" value="Small GTP-binding protein, putative"/>
    <property type="match status" value="1"/>
</dbReference>
<keyword evidence="1" id="KW-0547">Nucleotide-binding</keyword>
<dbReference type="SMART" id="SM00174">
    <property type="entry name" value="RHO"/>
    <property type="match status" value="1"/>
</dbReference>
<dbReference type="PANTHER" id="PTHR47977">
    <property type="entry name" value="RAS-RELATED PROTEIN RAB"/>
    <property type="match status" value="1"/>
</dbReference>
<dbReference type="CDD" id="cd00154">
    <property type="entry name" value="Rab"/>
    <property type="match status" value="1"/>
</dbReference>
<comment type="caution">
    <text evidence="3">The sequence shown here is derived from an EMBL/GenBank/DDBJ whole genome shotgun (WGS) entry which is preliminary data.</text>
</comment>
<name>A0A8S3Z5Y0_9EUPU</name>
<dbReference type="SUPFAM" id="SSF52540">
    <property type="entry name" value="P-loop containing nucleoside triphosphate hydrolases"/>
    <property type="match status" value="1"/>
</dbReference>
<sequence length="187" mass="20702">MLAEVQRVEASYKVLVLGDQGVGKTSLLHSLTGKPFQDDMLPTVGMDFTKKTFNVDGAAIQLIIWDSSGQGQFRSINKQQYKDVKGLILVYDATDEASLDTLRYWTCSLPQELSKSSGNYEPIPTIVCGNKCDLSTSKKVSSIKGQKFSDEEMAFGFYEVSAKTGENVQAAFQRLAYHITDICHPKL</sequence>
<dbReference type="InterPro" id="IPR001806">
    <property type="entry name" value="Small_GTPase"/>
</dbReference>
<protein>
    <submittedName>
        <fullName evidence="3">Uncharacterized protein</fullName>
    </submittedName>
</protein>
<dbReference type="InterPro" id="IPR027417">
    <property type="entry name" value="P-loop_NTPase"/>
</dbReference>
<dbReference type="EMBL" id="CAJHNH020001233">
    <property type="protein sequence ID" value="CAG5122146.1"/>
    <property type="molecule type" value="Genomic_DNA"/>
</dbReference>
<dbReference type="Proteomes" id="UP000678393">
    <property type="component" value="Unassembled WGS sequence"/>
</dbReference>
<gene>
    <name evidence="3" type="ORF">CUNI_LOCUS7704</name>
</gene>
<dbReference type="InterPro" id="IPR050227">
    <property type="entry name" value="Rab"/>
</dbReference>
<dbReference type="Gene3D" id="3.40.50.300">
    <property type="entry name" value="P-loop containing nucleotide triphosphate hydrolases"/>
    <property type="match status" value="1"/>
</dbReference>
<dbReference type="OrthoDB" id="6232500at2759"/>
<dbReference type="PRINTS" id="PR00449">
    <property type="entry name" value="RASTRNSFRMNG"/>
</dbReference>
<dbReference type="InterPro" id="IPR005225">
    <property type="entry name" value="Small_GTP-bd"/>
</dbReference>
<proteinExistence type="predicted"/>
<dbReference type="SMART" id="SM00173">
    <property type="entry name" value="RAS"/>
    <property type="match status" value="1"/>
</dbReference>
<dbReference type="SMART" id="SM00175">
    <property type="entry name" value="RAB"/>
    <property type="match status" value="1"/>
</dbReference>